<organism evidence="4 6">
    <name type="scientific">Draconibacterium orientale</name>
    <dbReference type="NCBI Taxonomy" id="1168034"/>
    <lineage>
        <taxon>Bacteria</taxon>
        <taxon>Pseudomonadati</taxon>
        <taxon>Bacteroidota</taxon>
        <taxon>Bacteroidia</taxon>
        <taxon>Marinilabiliales</taxon>
        <taxon>Prolixibacteraceae</taxon>
        <taxon>Draconibacterium</taxon>
    </lineage>
</organism>
<gene>
    <name evidence="3" type="ORF">FH5T_16870</name>
    <name evidence="4" type="ORF">SAMN05444285_101297</name>
</gene>
<dbReference type="HOGENOM" id="CLU_097801_0_0_10"/>
<dbReference type="Gene3D" id="2.40.50.500">
    <property type="entry name" value="NigD-like N-terminal OB domain"/>
    <property type="match status" value="1"/>
</dbReference>
<dbReference type="OrthoDB" id="1097285at2"/>
<dbReference type="eggNOG" id="ENOG5032SB4">
    <property type="taxonomic scope" value="Bacteria"/>
</dbReference>
<keyword evidence="5" id="KW-1185">Reference proteome</keyword>
<accession>X5E6B2</accession>
<dbReference type="InterPro" id="IPR024299">
    <property type="entry name" value="NigD-like_OB_dom"/>
</dbReference>
<dbReference type="PROSITE" id="PS51257">
    <property type="entry name" value="PROKAR_LIPOPROTEIN"/>
    <property type="match status" value="1"/>
</dbReference>
<dbReference type="InterPro" id="IPR038179">
    <property type="entry name" value="NigD-like_N_sf"/>
</dbReference>
<evidence type="ECO:0000259" key="2">
    <source>
        <dbReference type="Pfam" id="PF17415"/>
    </source>
</evidence>
<evidence type="ECO:0000313" key="5">
    <source>
        <dbReference type="Proteomes" id="UP000023772"/>
    </source>
</evidence>
<dbReference type="InterPro" id="IPR035376">
    <property type="entry name" value="NigD_C"/>
</dbReference>
<reference evidence="4 6" key="2">
    <citation type="submission" date="2016-10" db="EMBL/GenBank/DDBJ databases">
        <authorList>
            <person name="de Groot N.N."/>
        </authorList>
    </citation>
    <scope>NUCLEOTIDE SEQUENCE [LARGE SCALE GENOMIC DNA]</scope>
    <source>
        <strain evidence="4 6">DSM 25947</strain>
    </source>
</reference>
<dbReference type="RefSeq" id="WP_038561010.1">
    <property type="nucleotide sequence ID" value="NZ_FOHT01000001.1"/>
</dbReference>
<reference evidence="3 5" key="1">
    <citation type="submission" date="2014-03" db="EMBL/GenBank/DDBJ databases">
        <title>Complete genome sequence of a deeply braunched marine Bacteroidia bacterium Draconibacterium orientale type strain FH5T.</title>
        <authorList>
            <person name="Li X."/>
            <person name="Wang X."/>
            <person name="Xie Z."/>
            <person name="Du Z."/>
            <person name="Chen G."/>
        </authorList>
    </citation>
    <scope>NUCLEOTIDE SEQUENCE [LARGE SCALE GENOMIC DNA]</scope>
    <source>
        <strain evidence="3 5">FH5</strain>
    </source>
</reference>
<dbReference type="Proteomes" id="UP000023772">
    <property type="component" value="Chromosome"/>
</dbReference>
<protein>
    <submittedName>
        <fullName evidence="4">NigD-like protein</fullName>
    </submittedName>
</protein>
<proteinExistence type="predicted"/>
<sequence>MKKLAFGILMGLLVVFTSCLDDDDGYSLGDYWIGFGIYKGDDAGAVSLVMDNGSVLIPAAATRPGWYLDFTDGDRVLVNYTILDEDESSSAVERYLVKVNDISDVLMKGIMDITEEIEDSIGNDPIIVEDAWISDSLLNFRLKYWGYNKTHFLNLVKEPGELTADDQPFQLELRHNANDDEESVPYTAYVSFSLNSLRVDGLDSVRFEVNAIDYDGVAYQDSGVFNYSNLELPTP</sequence>
<dbReference type="Pfam" id="PF17415">
    <property type="entry name" value="NigD_C"/>
    <property type="match status" value="1"/>
</dbReference>
<feature type="domain" description="NigD-like C-terminal" evidence="2">
    <location>
        <begin position="110"/>
        <end position="215"/>
    </location>
</feature>
<evidence type="ECO:0000259" key="1">
    <source>
        <dbReference type="Pfam" id="PF12667"/>
    </source>
</evidence>
<dbReference type="EMBL" id="CP007451">
    <property type="protein sequence ID" value="AHW62181.1"/>
    <property type="molecule type" value="Genomic_DNA"/>
</dbReference>
<evidence type="ECO:0000313" key="3">
    <source>
        <dbReference type="EMBL" id="AHW62181.1"/>
    </source>
</evidence>
<dbReference type="Proteomes" id="UP000181981">
    <property type="component" value="Unassembled WGS sequence"/>
</dbReference>
<dbReference type="KEGG" id="dori:FH5T_16870"/>
<dbReference type="AlphaFoldDB" id="X5E6B2"/>
<dbReference type="EMBL" id="FOHT01000001">
    <property type="protein sequence ID" value="SES72106.1"/>
    <property type="molecule type" value="Genomic_DNA"/>
</dbReference>
<dbReference type="InterPro" id="IPR038143">
    <property type="entry name" value="NigD-like_C_dom_sf"/>
</dbReference>
<evidence type="ECO:0000313" key="6">
    <source>
        <dbReference type="Proteomes" id="UP000181981"/>
    </source>
</evidence>
<dbReference type="Gene3D" id="2.60.40.2370">
    <property type="entry name" value="NigD-like, C-terminal beta sandwich domain"/>
    <property type="match status" value="1"/>
</dbReference>
<feature type="domain" description="NigD-like N-terminal OB" evidence="1">
    <location>
        <begin position="39"/>
        <end position="105"/>
    </location>
</feature>
<evidence type="ECO:0000313" key="4">
    <source>
        <dbReference type="EMBL" id="SES72106.1"/>
    </source>
</evidence>
<dbReference type="Pfam" id="PF12667">
    <property type="entry name" value="NigD_N"/>
    <property type="match status" value="1"/>
</dbReference>
<name>X5E6B2_9BACT</name>
<dbReference type="STRING" id="1168034.FH5T_16870"/>